<evidence type="ECO:0000313" key="2">
    <source>
        <dbReference type="Proteomes" id="UP001630127"/>
    </source>
</evidence>
<gene>
    <name evidence="1" type="ORF">ACH5RR_037168</name>
</gene>
<name>A0ABD2Y901_9GENT</name>
<reference evidence="1 2" key="1">
    <citation type="submission" date="2024-11" db="EMBL/GenBank/DDBJ databases">
        <title>A near-complete genome assembly of Cinchona calisaya.</title>
        <authorList>
            <person name="Lian D.C."/>
            <person name="Zhao X.W."/>
            <person name="Wei L."/>
        </authorList>
    </citation>
    <scope>NUCLEOTIDE SEQUENCE [LARGE SCALE GENOMIC DNA]</scope>
    <source>
        <tissue evidence="1">Nenye</tissue>
    </source>
</reference>
<comment type="caution">
    <text evidence="1">The sequence shown here is derived from an EMBL/GenBank/DDBJ whole genome shotgun (WGS) entry which is preliminary data.</text>
</comment>
<dbReference type="AlphaFoldDB" id="A0ABD2Y901"/>
<dbReference type="Proteomes" id="UP001630127">
    <property type="component" value="Unassembled WGS sequence"/>
</dbReference>
<dbReference type="EMBL" id="JBJUIK010000015">
    <property type="protein sequence ID" value="KAL3502719.1"/>
    <property type="molecule type" value="Genomic_DNA"/>
</dbReference>
<proteinExistence type="predicted"/>
<sequence>EYSQQKVVEKSVSSKVLKPKIVQIDAVGSSGFSLLEKAQIPIADTAEDVQAPAEAVAVTKEMIDTNMLCIDLVTTNHDSIELEQQDQTVEAQDPEACRQHLCKRKLKSFLNMLNAKSQESLEVISAPPGLSGIRKARGKKKTYLVSRTLLTRHATRAFKETST</sequence>
<accession>A0ABD2Y901</accession>
<organism evidence="1 2">
    <name type="scientific">Cinchona calisaya</name>
    <dbReference type="NCBI Taxonomy" id="153742"/>
    <lineage>
        <taxon>Eukaryota</taxon>
        <taxon>Viridiplantae</taxon>
        <taxon>Streptophyta</taxon>
        <taxon>Embryophyta</taxon>
        <taxon>Tracheophyta</taxon>
        <taxon>Spermatophyta</taxon>
        <taxon>Magnoliopsida</taxon>
        <taxon>eudicotyledons</taxon>
        <taxon>Gunneridae</taxon>
        <taxon>Pentapetalae</taxon>
        <taxon>asterids</taxon>
        <taxon>lamiids</taxon>
        <taxon>Gentianales</taxon>
        <taxon>Rubiaceae</taxon>
        <taxon>Cinchonoideae</taxon>
        <taxon>Cinchoneae</taxon>
        <taxon>Cinchona</taxon>
    </lineage>
</organism>
<keyword evidence="2" id="KW-1185">Reference proteome</keyword>
<feature type="non-terminal residue" evidence="1">
    <location>
        <position position="1"/>
    </location>
</feature>
<protein>
    <submittedName>
        <fullName evidence="1">Uncharacterized protein</fullName>
    </submittedName>
</protein>
<evidence type="ECO:0000313" key="1">
    <source>
        <dbReference type="EMBL" id="KAL3502719.1"/>
    </source>
</evidence>